<name>A0A8B6EEW2_MYTGA</name>
<keyword evidence="2" id="KW-0539">Nucleus</keyword>
<comment type="subcellular location">
    <subcellularLocation>
        <location evidence="1">Nucleus</location>
        <location evidence="1">Nucleolus</location>
    </subcellularLocation>
</comment>
<dbReference type="Pfam" id="PF08698">
    <property type="entry name" value="Fcf2"/>
    <property type="match status" value="1"/>
</dbReference>
<dbReference type="GO" id="GO:0003723">
    <property type="term" value="F:RNA binding"/>
    <property type="evidence" value="ECO:0007669"/>
    <property type="project" value="TreeGrafter"/>
</dbReference>
<sequence length="327" mass="37593">MTKIFILKSKQIMSSSSSEGISSDNDSDIEILATEACNKMKKLLEKSNNTGKKRQMTRTGNRKMKCDTVNDSEEAQSTNTFDFVIDKTPLRFGNDEDTKTSQHATESGTGIPATDDNAEDNPSLNSNKAKKKVGSLSSSLQTKIQISDNYFNTTSDKKSNKKTKSNVADLDEVMKKSVITPDFEKQFSQTPYEESVRQQKKQRRKEKAKTKGNGWYNMEAPEMTEEKKNDLMVLHMRKAVDPKRFYKNNDTVSLPKFFQLGTVVESSADFYHSRVPKKQRKSNMVEELLADAEFRKYNKRKYVEIQEQKRKAQGPYKHMKRLKKNKR</sequence>
<dbReference type="AlphaFoldDB" id="A0A8B6EEW2"/>
<dbReference type="OrthoDB" id="427886at2759"/>
<dbReference type="InterPro" id="IPR014810">
    <property type="entry name" value="Fcf2_C"/>
</dbReference>
<feature type="compositionally biased region" description="Basic residues" evidence="3">
    <location>
        <begin position="51"/>
        <end position="63"/>
    </location>
</feature>
<feature type="region of interest" description="Disordered" evidence="3">
    <location>
        <begin position="92"/>
        <end position="139"/>
    </location>
</feature>
<feature type="compositionally biased region" description="Basic residues" evidence="3">
    <location>
        <begin position="317"/>
        <end position="327"/>
    </location>
</feature>
<evidence type="ECO:0000259" key="4">
    <source>
        <dbReference type="Pfam" id="PF08698"/>
    </source>
</evidence>
<dbReference type="GO" id="GO:0006396">
    <property type="term" value="P:RNA processing"/>
    <property type="evidence" value="ECO:0007669"/>
    <property type="project" value="TreeGrafter"/>
</dbReference>
<feature type="compositionally biased region" description="Basic residues" evidence="3">
    <location>
        <begin position="198"/>
        <end position="210"/>
    </location>
</feature>
<accession>A0A8B6EEW2</accession>
<evidence type="ECO:0000313" key="5">
    <source>
        <dbReference type="EMBL" id="VDI33016.1"/>
    </source>
</evidence>
<dbReference type="InterPro" id="IPR039883">
    <property type="entry name" value="Fcf2/DNTTIP2"/>
</dbReference>
<evidence type="ECO:0000313" key="6">
    <source>
        <dbReference type="Proteomes" id="UP000596742"/>
    </source>
</evidence>
<evidence type="ECO:0000256" key="2">
    <source>
        <dbReference type="ARBA" id="ARBA00023242"/>
    </source>
</evidence>
<evidence type="ECO:0000256" key="1">
    <source>
        <dbReference type="ARBA" id="ARBA00004604"/>
    </source>
</evidence>
<organism evidence="5 6">
    <name type="scientific">Mytilus galloprovincialis</name>
    <name type="common">Mediterranean mussel</name>
    <dbReference type="NCBI Taxonomy" id="29158"/>
    <lineage>
        <taxon>Eukaryota</taxon>
        <taxon>Metazoa</taxon>
        <taxon>Spiralia</taxon>
        <taxon>Lophotrochozoa</taxon>
        <taxon>Mollusca</taxon>
        <taxon>Bivalvia</taxon>
        <taxon>Autobranchia</taxon>
        <taxon>Pteriomorphia</taxon>
        <taxon>Mytilida</taxon>
        <taxon>Mytiloidea</taxon>
        <taxon>Mytilidae</taxon>
        <taxon>Mytilinae</taxon>
        <taxon>Mytilus</taxon>
    </lineage>
</organism>
<gene>
    <name evidence="5" type="ORF">MGAL_10B052142</name>
</gene>
<comment type="caution">
    <text evidence="5">The sequence shown here is derived from an EMBL/GenBank/DDBJ whole genome shotgun (WGS) entry which is preliminary data.</text>
</comment>
<protein>
    <recommendedName>
        <fullName evidence="4">Fcf2 pre-rRNA processing C-terminal domain-containing protein</fullName>
    </recommendedName>
</protein>
<keyword evidence="6" id="KW-1185">Reference proteome</keyword>
<reference evidence="5" key="1">
    <citation type="submission" date="2018-11" db="EMBL/GenBank/DDBJ databases">
        <authorList>
            <person name="Alioto T."/>
            <person name="Alioto T."/>
        </authorList>
    </citation>
    <scope>NUCLEOTIDE SEQUENCE</scope>
</reference>
<feature type="region of interest" description="Disordered" evidence="3">
    <location>
        <begin position="45"/>
        <end position="73"/>
    </location>
</feature>
<proteinExistence type="predicted"/>
<evidence type="ECO:0000256" key="3">
    <source>
        <dbReference type="SAM" id="MobiDB-lite"/>
    </source>
</evidence>
<feature type="region of interest" description="Disordered" evidence="3">
    <location>
        <begin position="187"/>
        <end position="210"/>
    </location>
</feature>
<dbReference type="PANTHER" id="PTHR21686:SF12">
    <property type="entry name" value="DEOXYNUCLEOTIDYLTRANSFERASE TERMINAL-INTERACTING PROTEIN 2"/>
    <property type="match status" value="1"/>
</dbReference>
<dbReference type="EMBL" id="UYJE01004982">
    <property type="protein sequence ID" value="VDI33016.1"/>
    <property type="molecule type" value="Genomic_DNA"/>
</dbReference>
<feature type="domain" description="Fcf2 pre-rRNA processing C-terminal" evidence="4">
    <location>
        <begin position="208"/>
        <end position="301"/>
    </location>
</feature>
<feature type="region of interest" description="Disordered" evidence="3">
    <location>
        <begin position="306"/>
        <end position="327"/>
    </location>
</feature>
<dbReference type="Proteomes" id="UP000596742">
    <property type="component" value="Unassembled WGS sequence"/>
</dbReference>
<dbReference type="PANTHER" id="PTHR21686">
    <property type="entry name" value="DEOXYNUCLEOTIDYLTRANSFERASE TERMINAL-INTERACTING PROTEIN 2"/>
    <property type="match status" value="1"/>
</dbReference>
<dbReference type="GO" id="GO:0005730">
    <property type="term" value="C:nucleolus"/>
    <property type="evidence" value="ECO:0007669"/>
    <property type="project" value="UniProtKB-SubCell"/>
</dbReference>